<dbReference type="AlphaFoldDB" id="A0AAV6IUK7"/>
<comment type="caution">
    <text evidence="1">The sequence shown here is derived from an EMBL/GenBank/DDBJ whole genome shotgun (WGS) entry which is preliminary data.</text>
</comment>
<sequence length="112" mass="12999">MKRDQSHPVGLLMTRFMFNEFASSKAQDFPEDSLHSELRKRKGYSHYRMRSVKEKVEDAKFQFKETDVDVCKGGTQSVAAGGLRKRRHNRQMVAPAMQTAEEKHYNLRGHKA</sequence>
<accession>A0AAV6IUK7</accession>
<gene>
    <name evidence="1" type="ORF">RHGRI_026992</name>
</gene>
<keyword evidence="2" id="KW-1185">Reference proteome</keyword>
<organism evidence="1 2">
    <name type="scientific">Rhododendron griersonianum</name>
    <dbReference type="NCBI Taxonomy" id="479676"/>
    <lineage>
        <taxon>Eukaryota</taxon>
        <taxon>Viridiplantae</taxon>
        <taxon>Streptophyta</taxon>
        <taxon>Embryophyta</taxon>
        <taxon>Tracheophyta</taxon>
        <taxon>Spermatophyta</taxon>
        <taxon>Magnoliopsida</taxon>
        <taxon>eudicotyledons</taxon>
        <taxon>Gunneridae</taxon>
        <taxon>Pentapetalae</taxon>
        <taxon>asterids</taxon>
        <taxon>Ericales</taxon>
        <taxon>Ericaceae</taxon>
        <taxon>Ericoideae</taxon>
        <taxon>Rhodoreae</taxon>
        <taxon>Rhododendron</taxon>
    </lineage>
</organism>
<name>A0AAV6IUK7_9ERIC</name>
<dbReference type="EMBL" id="JACTNZ010000009">
    <property type="protein sequence ID" value="KAG5532546.1"/>
    <property type="molecule type" value="Genomic_DNA"/>
</dbReference>
<dbReference type="Proteomes" id="UP000823749">
    <property type="component" value="Chromosome 9"/>
</dbReference>
<protein>
    <submittedName>
        <fullName evidence="1">Uncharacterized protein</fullName>
    </submittedName>
</protein>
<evidence type="ECO:0000313" key="2">
    <source>
        <dbReference type="Proteomes" id="UP000823749"/>
    </source>
</evidence>
<proteinExistence type="predicted"/>
<reference evidence="1" key="1">
    <citation type="submission" date="2020-08" db="EMBL/GenBank/DDBJ databases">
        <title>Plant Genome Project.</title>
        <authorList>
            <person name="Zhang R.-G."/>
        </authorList>
    </citation>
    <scope>NUCLEOTIDE SEQUENCE</scope>
    <source>
        <strain evidence="1">WSP0</strain>
        <tissue evidence="1">Leaf</tissue>
    </source>
</reference>
<evidence type="ECO:0000313" key="1">
    <source>
        <dbReference type="EMBL" id="KAG5532546.1"/>
    </source>
</evidence>